<keyword evidence="3" id="KW-1003">Cell membrane</keyword>
<dbReference type="Pfam" id="PF02690">
    <property type="entry name" value="Na_Pi_cotrans"/>
    <property type="match status" value="2"/>
</dbReference>
<dbReference type="VEuPathDB" id="VectorBase:ISCP_036938"/>
<dbReference type="NCBIfam" id="TIGR01013">
    <property type="entry name" value="2a58"/>
    <property type="match status" value="1"/>
</dbReference>
<proteinExistence type="inferred from homology"/>
<feature type="transmembrane region" description="Helical" evidence="7">
    <location>
        <begin position="116"/>
        <end position="135"/>
    </location>
</feature>
<feature type="transmembrane region" description="Helical" evidence="7">
    <location>
        <begin position="74"/>
        <end position="95"/>
    </location>
</feature>
<evidence type="ECO:0000313" key="10">
    <source>
        <dbReference type="Proteomes" id="UP000001555"/>
    </source>
</evidence>
<dbReference type="InterPro" id="IPR003841">
    <property type="entry name" value="Na/Pi_transpt"/>
</dbReference>
<dbReference type="EMBL" id="ABJB010016442">
    <property type="status" value="NOT_ANNOTATED_CDS"/>
    <property type="molecule type" value="Genomic_DNA"/>
</dbReference>
<feature type="transmembrane region" description="Helical" evidence="7">
    <location>
        <begin position="363"/>
        <end position="387"/>
    </location>
</feature>
<accession>B7QG10</accession>
<dbReference type="EMBL" id="ABJB010499182">
    <property type="status" value="NOT_ANNOTATED_CDS"/>
    <property type="molecule type" value="Genomic_DNA"/>
</dbReference>
<evidence type="ECO:0000313" key="8">
    <source>
        <dbReference type="EMBL" id="EEC17782.1"/>
    </source>
</evidence>
<keyword evidence="4 7" id="KW-0812">Transmembrane</keyword>
<dbReference type="EMBL" id="ABJB010770269">
    <property type="status" value="NOT_ANNOTATED_CDS"/>
    <property type="molecule type" value="Genomic_DNA"/>
</dbReference>
<dbReference type="PANTHER" id="PTHR10010">
    <property type="entry name" value="SOLUTE CARRIER FAMILY 34 SODIUM PHOSPHATE , MEMBER 2-RELATED"/>
    <property type="match status" value="1"/>
</dbReference>
<feature type="transmembrane region" description="Helical" evidence="7">
    <location>
        <begin position="243"/>
        <end position="265"/>
    </location>
</feature>
<dbReference type="OrthoDB" id="76259at2759"/>
<dbReference type="EMBL" id="DS928608">
    <property type="protein sequence ID" value="EEC17782.1"/>
    <property type="molecule type" value="Genomic_DNA"/>
</dbReference>
<name>B7QG10_IXOSC</name>
<dbReference type="EMBL" id="ABJB010401292">
    <property type="status" value="NOT_ANNOTATED_CDS"/>
    <property type="molecule type" value="Genomic_DNA"/>
</dbReference>
<feature type="transmembrane region" description="Helical" evidence="7">
    <location>
        <begin position="286"/>
        <end position="309"/>
    </location>
</feature>
<evidence type="ECO:0000256" key="7">
    <source>
        <dbReference type="SAM" id="Phobius"/>
    </source>
</evidence>
<organism>
    <name type="scientific">Ixodes scapularis</name>
    <name type="common">Black-legged tick</name>
    <name type="synonym">Deer tick</name>
    <dbReference type="NCBI Taxonomy" id="6945"/>
    <lineage>
        <taxon>Eukaryota</taxon>
        <taxon>Metazoa</taxon>
        <taxon>Ecdysozoa</taxon>
        <taxon>Arthropoda</taxon>
        <taxon>Chelicerata</taxon>
        <taxon>Arachnida</taxon>
        <taxon>Acari</taxon>
        <taxon>Parasitiformes</taxon>
        <taxon>Ixodida</taxon>
        <taxon>Ixodoidea</taxon>
        <taxon>Ixodidae</taxon>
        <taxon>Ixodinae</taxon>
        <taxon>Ixodes</taxon>
    </lineage>
</organism>
<feature type="transmembrane region" description="Helical" evidence="7">
    <location>
        <begin position="399"/>
        <end position="419"/>
    </location>
</feature>
<dbReference type="PaxDb" id="6945-B7QG10"/>
<keyword evidence="5 7" id="KW-1133">Transmembrane helix</keyword>
<sequence>SILAFLVALDLLGDAFKLLGGRAASHVLSDSSVLINPVVGLMVGVLVTVLMQSSSSSTSITVSMVGSNLLTVRHAVPIIMGANVGTSVTNTMVSLMHIKRREEFRRGFAAATIHDVFNWLNVILLLPCEVAFHLLESISGEFVVIVDKGQNMKKAEYLSAVTKPIVKLIVQLDKDVLKDIVLGHPTNSSLLKECCKKEGDECIKRCKTEIDRVLGLPAHPRNRPIVGVALFNWLNMGDTVTGALLLVLSVACILLCFFLIVKMLTRLTKTHIVKASLLTAFINRDFKFPLSVLVGYLSLLLGCVITFVFQSSSAFTSALLPFAALGLLDLRRVYPLTLGSNVGTTATGIVAALAGDPVHRNNALQIALCHTFFNLIGILIFYPVPFFRRLGETGGKYRWFVLFYLATTFLLVPIAVLLLSFLGNVVFPIAMALIIGIFGIIGIINLLQRKSPRLLPVLLRNWNFLPLWMHSLDPMDQF</sequence>
<gene>
    <name evidence="8" type="ORF">IscW_ISCW011929</name>
</gene>
<dbReference type="EMBL" id="ABJB010837830">
    <property type="status" value="NOT_ANNOTATED_CDS"/>
    <property type="molecule type" value="Genomic_DNA"/>
</dbReference>
<dbReference type="VEuPathDB" id="VectorBase:ISCI011929"/>
<dbReference type="GO" id="GO:0005436">
    <property type="term" value="F:sodium:phosphate symporter activity"/>
    <property type="evidence" value="ECO:0007669"/>
    <property type="project" value="InterPro"/>
</dbReference>
<dbReference type="VEuPathDB" id="VectorBase:ISCW011929"/>
<dbReference type="PANTHER" id="PTHR10010:SF46">
    <property type="entry name" value="SODIUM-DEPENDENT PHOSPHATE TRANSPORT PROTEIN 2B"/>
    <property type="match status" value="1"/>
</dbReference>
<evidence type="ECO:0000256" key="2">
    <source>
        <dbReference type="ARBA" id="ARBA00005808"/>
    </source>
</evidence>
<reference evidence="8 10" key="1">
    <citation type="submission" date="2008-03" db="EMBL/GenBank/DDBJ databases">
        <title>Annotation of Ixodes scapularis.</title>
        <authorList>
            <consortium name="Ixodes scapularis Genome Project Consortium"/>
            <person name="Caler E."/>
            <person name="Hannick L.I."/>
            <person name="Bidwell S."/>
            <person name="Joardar V."/>
            <person name="Thiagarajan M."/>
            <person name="Amedeo P."/>
            <person name="Galinsky K.J."/>
            <person name="Schobel S."/>
            <person name="Inman J."/>
            <person name="Hostetler J."/>
            <person name="Miller J."/>
            <person name="Hammond M."/>
            <person name="Megy K."/>
            <person name="Lawson D."/>
            <person name="Kodira C."/>
            <person name="Sutton G."/>
            <person name="Meyer J."/>
            <person name="Hill C.A."/>
            <person name="Birren B."/>
            <person name="Nene V."/>
            <person name="Collins F."/>
            <person name="Alarcon-Chaidez F."/>
            <person name="Wikel S."/>
            <person name="Strausberg R."/>
        </authorList>
    </citation>
    <scope>NUCLEOTIDE SEQUENCE [LARGE SCALE GENOMIC DNA]</scope>
    <source>
        <strain evidence="10">Wikel</strain>
        <strain evidence="8">Wikel colony</strain>
    </source>
</reference>
<evidence type="ECO:0000256" key="1">
    <source>
        <dbReference type="ARBA" id="ARBA00004424"/>
    </source>
</evidence>
<feature type="transmembrane region" description="Helical" evidence="7">
    <location>
        <begin position="33"/>
        <end position="54"/>
    </location>
</feature>
<feature type="non-terminal residue" evidence="8">
    <location>
        <position position="1"/>
    </location>
</feature>
<evidence type="ECO:0000256" key="6">
    <source>
        <dbReference type="ARBA" id="ARBA00023136"/>
    </source>
</evidence>
<dbReference type="HOGENOM" id="CLU_025063_0_0_1"/>
<feature type="non-terminal residue" evidence="8">
    <location>
        <position position="478"/>
    </location>
</feature>
<dbReference type="GO" id="GO:0044341">
    <property type="term" value="P:sodium-dependent phosphate transport"/>
    <property type="evidence" value="ECO:0007669"/>
    <property type="project" value="InterPro"/>
</dbReference>
<reference evidence="9" key="2">
    <citation type="submission" date="2020-05" db="UniProtKB">
        <authorList>
            <consortium name="EnsemblMetazoa"/>
        </authorList>
    </citation>
    <scope>IDENTIFICATION</scope>
    <source>
        <strain evidence="9">wikel</strain>
    </source>
</reference>
<dbReference type="EnsemblMetazoa" id="ISCW011929-RA">
    <property type="protein sequence ID" value="ISCW011929-PA"/>
    <property type="gene ID" value="ISCW011929"/>
</dbReference>
<dbReference type="Proteomes" id="UP000001555">
    <property type="component" value="Unassembled WGS sequence"/>
</dbReference>
<dbReference type="GO" id="GO:0016324">
    <property type="term" value="C:apical plasma membrane"/>
    <property type="evidence" value="ECO:0007669"/>
    <property type="project" value="UniProtKB-SubCell"/>
</dbReference>
<dbReference type="AlphaFoldDB" id="B7QG10"/>
<dbReference type="NCBIfam" id="NF037997">
    <property type="entry name" value="Na_Pi_symport"/>
    <property type="match status" value="1"/>
</dbReference>
<protein>
    <submittedName>
        <fullName evidence="8 9">Na/Pi-cotransporter, putative</fullName>
    </submittedName>
</protein>
<evidence type="ECO:0000256" key="4">
    <source>
        <dbReference type="ARBA" id="ARBA00022692"/>
    </source>
</evidence>
<evidence type="ECO:0000313" key="9">
    <source>
        <dbReference type="EnsemblMetazoa" id="ISCW011929-PA"/>
    </source>
</evidence>
<evidence type="ECO:0000256" key="3">
    <source>
        <dbReference type="ARBA" id="ARBA00022475"/>
    </source>
</evidence>
<keyword evidence="10" id="KW-1185">Reference proteome</keyword>
<evidence type="ECO:0000256" key="5">
    <source>
        <dbReference type="ARBA" id="ARBA00022989"/>
    </source>
</evidence>
<comment type="subcellular location">
    <subcellularLocation>
        <location evidence="1">Apical cell membrane</location>
        <topology evidence="1">Multi-pass membrane protein</topology>
    </subcellularLocation>
</comment>
<keyword evidence="6 7" id="KW-0472">Membrane</keyword>
<dbReference type="STRING" id="6945.B7QG10"/>
<comment type="similarity">
    <text evidence="2">Belongs to the SLC34A transporter family.</text>
</comment>
<feature type="transmembrane region" description="Helical" evidence="7">
    <location>
        <begin position="425"/>
        <end position="447"/>
    </location>
</feature>